<feature type="region of interest" description="Disordered" evidence="10">
    <location>
        <begin position="620"/>
        <end position="723"/>
    </location>
</feature>
<dbReference type="InterPro" id="IPR038104">
    <property type="entry name" value="Rap1_C_sf"/>
</dbReference>
<feature type="region of interest" description="Disordered" evidence="10">
    <location>
        <begin position="746"/>
        <end position="781"/>
    </location>
</feature>
<dbReference type="GO" id="GO:0006355">
    <property type="term" value="P:regulation of DNA-templated transcription"/>
    <property type="evidence" value="ECO:0007669"/>
    <property type="project" value="InterPro"/>
</dbReference>
<protein>
    <recommendedName>
        <fullName evidence="9">DNA-binding protein RAP1</fullName>
    </recommendedName>
</protein>
<evidence type="ECO:0000256" key="9">
    <source>
        <dbReference type="RuleBase" id="RU367107"/>
    </source>
</evidence>
<dbReference type="Gene3D" id="3.30.50.10">
    <property type="entry name" value="Erythroid Transcription Factor GATA-1, subunit A"/>
    <property type="match status" value="1"/>
</dbReference>
<feature type="compositionally biased region" description="Basic and acidic residues" evidence="10">
    <location>
        <begin position="620"/>
        <end position="630"/>
    </location>
</feature>
<evidence type="ECO:0000256" key="1">
    <source>
        <dbReference type="ARBA" id="ARBA00010467"/>
    </source>
</evidence>
<name>W9ZLX9_9EURO</name>
<dbReference type="Pfam" id="PF08914">
    <property type="entry name" value="Myb_Rap1"/>
    <property type="match status" value="1"/>
</dbReference>
<keyword evidence="13" id="KW-1185">Reference proteome</keyword>
<dbReference type="GO" id="GO:0008270">
    <property type="term" value="F:zinc ion binding"/>
    <property type="evidence" value="ECO:0007669"/>
    <property type="project" value="UniProtKB-KW"/>
</dbReference>
<dbReference type="PANTHER" id="PTHR16466:SF6">
    <property type="entry name" value="TELOMERIC REPEAT-BINDING FACTOR 2-INTERACTING PROTEIN 1"/>
    <property type="match status" value="1"/>
</dbReference>
<dbReference type="InterPro" id="IPR021661">
    <property type="entry name" value="Rap1_C"/>
</dbReference>
<feature type="compositionally biased region" description="Polar residues" evidence="10">
    <location>
        <begin position="588"/>
        <end position="597"/>
    </location>
</feature>
<comment type="function">
    <text evidence="9">Involved in the regulation of telomere length, clustering and has a specific role in telomere position effect (TPE).</text>
</comment>
<feature type="region of interest" description="Disordered" evidence="10">
    <location>
        <begin position="579"/>
        <end position="608"/>
    </location>
</feature>
<dbReference type="PROSITE" id="PS50114">
    <property type="entry name" value="GATA_ZN_FINGER_2"/>
    <property type="match status" value="1"/>
</dbReference>
<dbReference type="InterPro" id="IPR039595">
    <property type="entry name" value="TE2IP/Rap1"/>
</dbReference>
<dbReference type="CDD" id="cd11655">
    <property type="entry name" value="rap1_myb-like"/>
    <property type="match status" value="1"/>
</dbReference>
<dbReference type="STRING" id="1182541.W9ZLX9"/>
<keyword evidence="7 9" id="KW-0539">Nucleus</keyword>
<dbReference type="AlphaFoldDB" id="W9ZLX9"/>
<dbReference type="CDD" id="cd00202">
    <property type="entry name" value="ZnF_GATA"/>
    <property type="match status" value="1"/>
</dbReference>
<comment type="subcellular location">
    <subcellularLocation>
        <location evidence="9">Nucleus</location>
    </subcellularLocation>
    <subcellularLocation>
        <location evidence="9">Chromosome</location>
        <location evidence="9">Telomere</location>
    </subcellularLocation>
</comment>
<dbReference type="Pfam" id="PF11626">
    <property type="entry name" value="Rap1_C"/>
    <property type="match status" value="1"/>
</dbReference>
<keyword evidence="6" id="KW-0804">Transcription</keyword>
<evidence type="ECO:0000256" key="4">
    <source>
        <dbReference type="ARBA" id="ARBA00023015"/>
    </source>
</evidence>
<keyword evidence="8" id="KW-0862">Zinc</keyword>
<feature type="compositionally biased region" description="Low complexity" evidence="10">
    <location>
        <begin position="599"/>
        <end position="608"/>
    </location>
</feature>
<evidence type="ECO:0000313" key="12">
    <source>
        <dbReference type="EMBL" id="EXJ95494.1"/>
    </source>
</evidence>
<evidence type="ECO:0000259" key="11">
    <source>
        <dbReference type="PROSITE" id="PS50114"/>
    </source>
</evidence>
<feature type="domain" description="GATA-type" evidence="11">
    <location>
        <begin position="409"/>
        <end position="457"/>
    </location>
</feature>
<evidence type="ECO:0000256" key="6">
    <source>
        <dbReference type="ARBA" id="ARBA00023163"/>
    </source>
</evidence>
<feature type="compositionally biased region" description="Polar residues" evidence="10">
    <location>
        <begin position="484"/>
        <end position="494"/>
    </location>
</feature>
<dbReference type="SMART" id="SM00401">
    <property type="entry name" value="ZnF_GATA"/>
    <property type="match status" value="1"/>
</dbReference>
<dbReference type="GO" id="GO:0031848">
    <property type="term" value="P:protection from non-homologous end joining at telomere"/>
    <property type="evidence" value="ECO:0007669"/>
    <property type="project" value="TreeGrafter"/>
</dbReference>
<feature type="compositionally biased region" description="Basic and acidic residues" evidence="10">
    <location>
        <begin position="377"/>
        <end position="404"/>
    </location>
</feature>
<keyword evidence="2 9" id="KW-0158">Chromosome</keyword>
<comment type="caution">
    <text evidence="12">The sequence shown here is derived from an EMBL/GenBank/DDBJ whole genome shotgun (WGS) entry which is preliminary data.</text>
</comment>
<dbReference type="GO" id="GO:0042162">
    <property type="term" value="F:telomeric DNA binding"/>
    <property type="evidence" value="ECO:0007669"/>
    <property type="project" value="TreeGrafter"/>
</dbReference>
<dbReference type="GO" id="GO:0010833">
    <property type="term" value="P:telomere maintenance via telomere lengthening"/>
    <property type="evidence" value="ECO:0007669"/>
    <property type="project" value="UniProtKB-UniRule"/>
</dbReference>
<feature type="compositionally biased region" description="Basic and acidic residues" evidence="10">
    <location>
        <begin position="746"/>
        <end position="756"/>
    </location>
</feature>
<dbReference type="RefSeq" id="XP_007719723.1">
    <property type="nucleotide sequence ID" value="XM_007721533.1"/>
</dbReference>
<feature type="compositionally biased region" description="Polar residues" evidence="10">
    <location>
        <begin position="649"/>
        <end position="672"/>
    </location>
</feature>
<evidence type="ECO:0000256" key="10">
    <source>
        <dbReference type="SAM" id="MobiDB-lite"/>
    </source>
</evidence>
<dbReference type="InterPro" id="IPR009057">
    <property type="entry name" value="Homeodomain-like_sf"/>
</dbReference>
<feature type="compositionally biased region" description="Acidic residues" evidence="10">
    <location>
        <begin position="683"/>
        <end position="696"/>
    </location>
</feature>
<dbReference type="InterPro" id="IPR013088">
    <property type="entry name" value="Znf_NHR/GATA"/>
</dbReference>
<dbReference type="Pfam" id="PF00320">
    <property type="entry name" value="GATA"/>
    <property type="match status" value="1"/>
</dbReference>
<keyword evidence="4" id="KW-0805">Transcription regulation</keyword>
<evidence type="ECO:0000256" key="5">
    <source>
        <dbReference type="ARBA" id="ARBA00023159"/>
    </source>
</evidence>
<evidence type="ECO:0000256" key="7">
    <source>
        <dbReference type="ARBA" id="ARBA00023242"/>
    </source>
</evidence>
<feature type="region of interest" description="Disordered" evidence="10">
    <location>
        <begin position="1"/>
        <end position="22"/>
    </location>
</feature>
<dbReference type="Gene3D" id="1.10.10.2170">
    <property type="match status" value="1"/>
</dbReference>
<feature type="region of interest" description="Disordered" evidence="10">
    <location>
        <begin position="180"/>
        <end position="297"/>
    </location>
</feature>
<dbReference type="OrthoDB" id="435460at2759"/>
<dbReference type="InterPro" id="IPR000679">
    <property type="entry name" value="Znf_GATA"/>
</dbReference>
<dbReference type="HOGENOM" id="CLU_301477_0_0_1"/>
<sequence length="991" mass="110529">MTSHIVYDGVPRSGEDGEHNGQTIPQLFAGQKLWFHHQIPQRKWLIDNARRHGATVVDLDKQADVRLVDHTKKNHAPGTHSYRYVELSIRKGALENLADHAVGAASRATRPVGSIMTAPRTVRMHFTPEEDQFLWNWMKPFEDSGGPSKGNEIYKQIERVSPRHTWQSWRDRWLKTTKFQNRQTTLQPGDAHEQPEEETLESSYQSRPKKRRRDVDDEGDRERVPGTQQQRQRSVTAAADVLINEQAVEPRSGRPTTDHVEGSIPPKPSPQKCHSPDASKQGTKQPAPSEPAPGVSSVREDFSLEEFEQLYNMVPKLAHISFSIFHDTWMEVASTPDHCEHTAEEWEEFWISKVVPVYCEKKGLSIREVAPYLLEQPEKTSNEVPRARERDEAGGHDPRPDTGPDKNVCSNCFTDESKQWRVGKDGTRLCNPCAVFLRAHGVPRPSTTGAGWGSDDRVRTMPTVKTSLAQSPLSDLTVAIPSSTYVSRGQTSPATKKEDSASNQSVSRQDCHLSPPPKSPSFQPESPTLDRRPEPNEARKRSAGRGTQSQSTESSTNPASQAPLRASLSLILETALEEGRSTKRAANHVTSSETHLQGPSAAAPASLLSSKLQGSRALLLDDPRNPDVEQKASLNTDQGPSRDMPVTHFTGSSGDVPLQLNQNPTPTALYTNSRRDESPLFFPEDEEDNEEYEDPVESSADKQQTNDRPSSPLSAPDHGLESGENFHHVVPLRWVQPAEVMERFETAEESLEHWETAPEDQDYRRKRQPTTQDLFEDPEIGSDAMGFNLDLPEPEGGWDTILGSADADLLAEYSELANPDVEESGSPHAGHPNEVESIQSDSIIEQILIPPPPPSILAATTGSDDDTDTEAEARELDEFIALHKSLHPYLKGIELLLFKVLEATIFDLDLATRVVEIMLADIRRQYSRRRSNSLVVDEIRVPRNMKGVWTEEDDNLLTSANGRDVERAIKKHGQKGCNARFEYLEKIAVGG</sequence>
<keyword evidence="3 9" id="KW-0779">Telomere</keyword>
<dbReference type="PANTHER" id="PTHR16466">
    <property type="entry name" value="TELOMERE REPEAT-BINDING FACTOR 2-INTERACTING PROTEIN 1"/>
    <property type="match status" value="1"/>
</dbReference>
<dbReference type="GO" id="GO:0070187">
    <property type="term" value="C:shelterin complex"/>
    <property type="evidence" value="ECO:0007669"/>
    <property type="project" value="TreeGrafter"/>
</dbReference>
<keyword evidence="5" id="KW-0010">Activator</keyword>
<proteinExistence type="inferred from homology"/>
<keyword evidence="8" id="KW-0863">Zinc-finger</keyword>
<comment type="subunit">
    <text evidence="9">Homodimer.</text>
</comment>
<dbReference type="Proteomes" id="UP000019484">
    <property type="component" value="Unassembled WGS sequence"/>
</dbReference>
<accession>W9ZLX9</accession>
<reference evidence="12 13" key="1">
    <citation type="submission" date="2013-03" db="EMBL/GenBank/DDBJ databases">
        <title>The Genome Sequence of Capronia coronata CBS 617.96.</title>
        <authorList>
            <consortium name="The Broad Institute Genomics Platform"/>
            <person name="Cuomo C."/>
            <person name="de Hoog S."/>
            <person name="Gorbushina A."/>
            <person name="Walker B."/>
            <person name="Young S.K."/>
            <person name="Zeng Q."/>
            <person name="Gargeya S."/>
            <person name="Fitzgerald M."/>
            <person name="Haas B."/>
            <person name="Abouelleil A."/>
            <person name="Allen A.W."/>
            <person name="Alvarado L."/>
            <person name="Arachchi H.M."/>
            <person name="Berlin A.M."/>
            <person name="Chapman S.B."/>
            <person name="Gainer-Dewar J."/>
            <person name="Goldberg J."/>
            <person name="Griggs A."/>
            <person name="Gujja S."/>
            <person name="Hansen M."/>
            <person name="Howarth C."/>
            <person name="Imamovic A."/>
            <person name="Ireland A."/>
            <person name="Larimer J."/>
            <person name="McCowan C."/>
            <person name="Murphy C."/>
            <person name="Pearson M."/>
            <person name="Poon T.W."/>
            <person name="Priest M."/>
            <person name="Roberts A."/>
            <person name="Saif S."/>
            <person name="Shea T."/>
            <person name="Sisk P."/>
            <person name="Sykes S."/>
            <person name="Wortman J."/>
            <person name="Nusbaum C."/>
            <person name="Birren B."/>
        </authorList>
    </citation>
    <scope>NUCLEOTIDE SEQUENCE [LARGE SCALE GENOMIC DNA]</scope>
    <source>
        <strain evidence="12 13">CBS 617.96</strain>
    </source>
</reference>
<dbReference type="InterPro" id="IPR015010">
    <property type="entry name" value="TERF2IP_Myb"/>
</dbReference>
<keyword evidence="8" id="KW-0479">Metal-binding</keyword>
<dbReference type="GeneID" id="19155522"/>
<evidence type="ECO:0000256" key="8">
    <source>
        <dbReference type="PROSITE-ProRule" id="PRU00094"/>
    </source>
</evidence>
<evidence type="ECO:0000313" key="13">
    <source>
        <dbReference type="Proteomes" id="UP000019484"/>
    </source>
</evidence>
<feature type="compositionally biased region" description="Polar residues" evidence="10">
    <location>
        <begin position="701"/>
        <end position="713"/>
    </location>
</feature>
<feature type="region of interest" description="Disordered" evidence="10">
    <location>
        <begin position="484"/>
        <end position="564"/>
    </location>
</feature>
<dbReference type="SUPFAM" id="SSF46689">
    <property type="entry name" value="Homeodomain-like"/>
    <property type="match status" value="1"/>
</dbReference>
<organism evidence="12 13">
    <name type="scientific">Capronia coronata CBS 617.96</name>
    <dbReference type="NCBI Taxonomy" id="1182541"/>
    <lineage>
        <taxon>Eukaryota</taxon>
        <taxon>Fungi</taxon>
        <taxon>Dikarya</taxon>
        <taxon>Ascomycota</taxon>
        <taxon>Pezizomycotina</taxon>
        <taxon>Eurotiomycetes</taxon>
        <taxon>Chaetothyriomycetidae</taxon>
        <taxon>Chaetothyriales</taxon>
        <taxon>Herpotrichiellaceae</taxon>
        <taxon>Capronia</taxon>
    </lineage>
</organism>
<dbReference type="eggNOG" id="ENOG502S85C">
    <property type="taxonomic scope" value="Eukaryota"/>
</dbReference>
<feature type="region of interest" description="Disordered" evidence="10">
    <location>
        <begin position="377"/>
        <end position="408"/>
    </location>
</feature>
<gene>
    <name evidence="12" type="ORF">A1O1_00616</name>
</gene>
<evidence type="ECO:0000256" key="3">
    <source>
        <dbReference type="ARBA" id="ARBA00022895"/>
    </source>
</evidence>
<dbReference type="SUPFAM" id="SSF57716">
    <property type="entry name" value="Glucocorticoid receptor-like (DNA-binding domain)"/>
    <property type="match status" value="1"/>
</dbReference>
<feature type="compositionally biased region" description="Polar residues" evidence="10">
    <location>
        <begin position="545"/>
        <end position="560"/>
    </location>
</feature>
<feature type="compositionally biased region" description="Polar residues" evidence="10">
    <location>
        <begin position="226"/>
        <end position="235"/>
    </location>
</feature>
<feature type="compositionally biased region" description="Basic and acidic residues" evidence="10">
    <location>
        <begin position="528"/>
        <end position="540"/>
    </location>
</feature>
<comment type="similarity">
    <text evidence="1 9">Belongs to the RAP1 family.</text>
</comment>
<dbReference type="EMBL" id="AMWN01000001">
    <property type="protein sequence ID" value="EXJ95494.1"/>
    <property type="molecule type" value="Genomic_DNA"/>
</dbReference>
<dbReference type="Gene3D" id="1.10.10.60">
    <property type="entry name" value="Homeodomain-like"/>
    <property type="match status" value="1"/>
</dbReference>
<evidence type="ECO:0000256" key="2">
    <source>
        <dbReference type="ARBA" id="ARBA00022454"/>
    </source>
</evidence>